<reference evidence="1 2" key="1">
    <citation type="submission" date="2017-10" db="EMBL/GenBank/DDBJ databases">
        <title>Analysis of the genome sequences of Rhizobium populations associated to common bean (phaseolus vulgaris).</title>
        <authorList>
            <person name="Bustos P."/>
            <person name="Santamaria R.I."/>
            <person name="Miranda-Sanchez F."/>
            <person name="Perez-Carrascal O."/>
            <person name="Juarez S."/>
            <person name="Lozano L."/>
            <person name="Martinez-Flores I."/>
            <person name="Vinuesa P."/>
            <person name="Martinez-Romero E."/>
            <person name="Cevallos M.A."/>
            <person name="Romero D."/>
            <person name="Davila G."/>
            <person name="Gonzalez V."/>
        </authorList>
    </citation>
    <scope>NUCLEOTIDE SEQUENCE [LARGE SCALE GENOMIC DNA]</scope>
    <source>
        <strain evidence="1 2">NXT3</strain>
        <plasmid evidence="2">Plasmid psfrenxt3b</plasmid>
    </source>
</reference>
<protein>
    <submittedName>
        <fullName evidence="1">Uncharacterized protein</fullName>
    </submittedName>
</protein>
<evidence type="ECO:0000313" key="1">
    <source>
        <dbReference type="EMBL" id="AUX78788.1"/>
    </source>
</evidence>
<sequence>MRRSSPVAIEQIATGNSCGERRNGIGAVLLDLRVFLYSSASKFRATAIRGHFNPLYRMHVARRRPAVELRPRRNRRLQNSAKCVARLCNPAFCRVPDLLSIDDFGKRAIEIGRDLFIASDRRSLVFRCSPSNREAHADGQQFPRRQVHQRRFANVFDRALELVARST</sequence>
<name>A0A2L0HBB4_RHIFR</name>
<organism evidence="1 2">
    <name type="scientific">Rhizobium fredii</name>
    <name type="common">Sinorhizobium fredii</name>
    <dbReference type="NCBI Taxonomy" id="380"/>
    <lineage>
        <taxon>Bacteria</taxon>
        <taxon>Pseudomonadati</taxon>
        <taxon>Pseudomonadota</taxon>
        <taxon>Alphaproteobacteria</taxon>
        <taxon>Hyphomicrobiales</taxon>
        <taxon>Rhizobiaceae</taxon>
        <taxon>Sinorhizobium/Ensifer group</taxon>
        <taxon>Sinorhizobium</taxon>
    </lineage>
</organism>
<accession>A0A2L0HBB4</accession>
<dbReference type="AlphaFoldDB" id="A0A2L0HBB4"/>
<geneLocation type="plasmid" evidence="2">
    <name>psfrenxt3b</name>
</geneLocation>
<keyword evidence="1" id="KW-0614">Plasmid</keyword>
<proteinExistence type="predicted"/>
<gene>
    <name evidence="1" type="ORF">NXT3_PB00126</name>
</gene>
<dbReference type="EMBL" id="CP024309">
    <property type="protein sequence ID" value="AUX78788.1"/>
    <property type="molecule type" value="Genomic_DNA"/>
</dbReference>
<dbReference type="Proteomes" id="UP000239340">
    <property type="component" value="Plasmid pSfreNXT3b"/>
</dbReference>
<evidence type="ECO:0000313" key="2">
    <source>
        <dbReference type="Proteomes" id="UP000239340"/>
    </source>
</evidence>